<sequence>MESTWRERTVWAVALLSVLVGSILVYLGVGTARGAGIGWLEYIREMFALVDHVSVGPGAVLGVLLVGFGTMTIAFLSCRWWSLRRDDAPDRGRRSRALTVARWGTATLIVIGLFTVLIGMSAPQPSFSYQPTYLESPSVIENPRMLFDTIYVSSSTFVGAGVLWAGLLAMSVLIGRAVVTGRPSTAPLSGIRRGPAIWWSGIWWSGNWWSGVALSAIGLAMLVISRVTLPPVPDYAEFMPPVPSSSVYLIEVADTSGWVTASFIGAALAVVGMLIMCGVLTLSAPARQTETAATATAD</sequence>
<reference evidence="2" key="1">
    <citation type="submission" date="2023-03" db="EMBL/GenBank/DDBJ databases">
        <title>Andean soil-derived lignocellulolytic bacterial consortium as a source of novel taxa and putative plastic-active enzymes.</title>
        <authorList>
            <person name="Diaz-Garcia L."/>
            <person name="Chuvochina M."/>
            <person name="Feuerriegel G."/>
            <person name="Bunk B."/>
            <person name="Sproer C."/>
            <person name="Streit W.R."/>
            <person name="Rodriguez L.M."/>
            <person name="Overmann J."/>
            <person name="Jimenez D.J."/>
        </authorList>
    </citation>
    <scope>NUCLEOTIDE SEQUENCE</scope>
    <source>
        <strain evidence="2">MAG 4610</strain>
    </source>
</reference>
<gene>
    <name evidence="2" type="ORF">P0Y48_07570</name>
</gene>
<keyword evidence="1" id="KW-0472">Membrane</keyword>
<dbReference type="EMBL" id="CP119321">
    <property type="protein sequence ID" value="WEK12343.1"/>
    <property type="molecule type" value="Genomic_DNA"/>
</dbReference>
<feature type="transmembrane region" description="Helical" evidence="1">
    <location>
        <begin position="196"/>
        <end position="224"/>
    </location>
</feature>
<organism evidence="2 3">
    <name type="scientific">Candidatus Microbacterium phytovorans</name>
    <dbReference type="NCBI Taxonomy" id="3121374"/>
    <lineage>
        <taxon>Bacteria</taxon>
        <taxon>Bacillati</taxon>
        <taxon>Actinomycetota</taxon>
        <taxon>Actinomycetes</taxon>
        <taxon>Micrococcales</taxon>
        <taxon>Microbacteriaceae</taxon>
        <taxon>Microbacterium</taxon>
    </lineage>
</organism>
<evidence type="ECO:0000313" key="2">
    <source>
        <dbReference type="EMBL" id="WEK12343.1"/>
    </source>
</evidence>
<name>A0AAJ5VZV8_9MICO</name>
<feature type="transmembrane region" description="Helical" evidence="1">
    <location>
        <begin position="150"/>
        <end position="175"/>
    </location>
</feature>
<keyword evidence="1" id="KW-0812">Transmembrane</keyword>
<dbReference type="Proteomes" id="UP001213972">
    <property type="component" value="Chromosome"/>
</dbReference>
<dbReference type="AlphaFoldDB" id="A0AAJ5VZV8"/>
<feature type="transmembrane region" description="Helical" evidence="1">
    <location>
        <begin position="58"/>
        <end position="82"/>
    </location>
</feature>
<proteinExistence type="predicted"/>
<feature type="transmembrane region" description="Helical" evidence="1">
    <location>
        <begin position="258"/>
        <end position="282"/>
    </location>
</feature>
<keyword evidence="1" id="KW-1133">Transmembrane helix</keyword>
<accession>A0AAJ5VZV8</accession>
<protein>
    <submittedName>
        <fullName evidence="2">Uncharacterized protein</fullName>
    </submittedName>
</protein>
<evidence type="ECO:0000313" key="3">
    <source>
        <dbReference type="Proteomes" id="UP001213972"/>
    </source>
</evidence>
<feature type="transmembrane region" description="Helical" evidence="1">
    <location>
        <begin position="103"/>
        <end position="122"/>
    </location>
</feature>
<evidence type="ECO:0000256" key="1">
    <source>
        <dbReference type="SAM" id="Phobius"/>
    </source>
</evidence>